<reference evidence="2 3" key="1">
    <citation type="journal article" date="2018" name="Front. Plant Sci.">
        <title>Red Clover (Trifolium pratense) and Zigzag Clover (T. medium) - A Picture of Genomic Similarities and Differences.</title>
        <authorList>
            <person name="Dluhosova J."/>
            <person name="Istvanek J."/>
            <person name="Nedelnik J."/>
            <person name="Repkova J."/>
        </authorList>
    </citation>
    <scope>NUCLEOTIDE SEQUENCE [LARGE SCALE GENOMIC DNA]</scope>
    <source>
        <strain evidence="3">cv. 10/8</strain>
        <tissue evidence="2">Leaf</tissue>
    </source>
</reference>
<feature type="compositionally biased region" description="Basic and acidic residues" evidence="1">
    <location>
        <begin position="43"/>
        <end position="57"/>
    </location>
</feature>
<accession>A0A392SUK0</accession>
<feature type="compositionally biased region" description="Polar residues" evidence="1">
    <location>
        <begin position="85"/>
        <end position="96"/>
    </location>
</feature>
<feature type="non-terminal residue" evidence="2">
    <location>
        <position position="96"/>
    </location>
</feature>
<dbReference type="EMBL" id="LXQA010448963">
    <property type="protein sequence ID" value="MCI52548.1"/>
    <property type="molecule type" value="Genomic_DNA"/>
</dbReference>
<feature type="region of interest" description="Disordered" evidence="1">
    <location>
        <begin position="43"/>
        <end position="96"/>
    </location>
</feature>
<keyword evidence="3" id="KW-1185">Reference proteome</keyword>
<comment type="caution">
    <text evidence="2">The sequence shown here is derived from an EMBL/GenBank/DDBJ whole genome shotgun (WGS) entry which is preliminary data.</text>
</comment>
<evidence type="ECO:0000313" key="2">
    <source>
        <dbReference type="EMBL" id="MCI52548.1"/>
    </source>
</evidence>
<evidence type="ECO:0000313" key="3">
    <source>
        <dbReference type="Proteomes" id="UP000265520"/>
    </source>
</evidence>
<protein>
    <submittedName>
        <fullName evidence="2">Uncharacterized protein</fullName>
    </submittedName>
</protein>
<dbReference type="AlphaFoldDB" id="A0A392SUK0"/>
<sequence>MFVAAFQNGLKAGQFNESLTQKPVESMQEVMKRAECYIRGEENNAEKKISRRERAGPRLEGWQGPGAAPTGWRLYKEKSCRGRGTSPTSDITTVRL</sequence>
<evidence type="ECO:0000256" key="1">
    <source>
        <dbReference type="SAM" id="MobiDB-lite"/>
    </source>
</evidence>
<proteinExistence type="predicted"/>
<dbReference type="Proteomes" id="UP000265520">
    <property type="component" value="Unassembled WGS sequence"/>
</dbReference>
<organism evidence="2 3">
    <name type="scientific">Trifolium medium</name>
    <dbReference type="NCBI Taxonomy" id="97028"/>
    <lineage>
        <taxon>Eukaryota</taxon>
        <taxon>Viridiplantae</taxon>
        <taxon>Streptophyta</taxon>
        <taxon>Embryophyta</taxon>
        <taxon>Tracheophyta</taxon>
        <taxon>Spermatophyta</taxon>
        <taxon>Magnoliopsida</taxon>
        <taxon>eudicotyledons</taxon>
        <taxon>Gunneridae</taxon>
        <taxon>Pentapetalae</taxon>
        <taxon>rosids</taxon>
        <taxon>fabids</taxon>
        <taxon>Fabales</taxon>
        <taxon>Fabaceae</taxon>
        <taxon>Papilionoideae</taxon>
        <taxon>50 kb inversion clade</taxon>
        <taxon>NPAAA clade</taxon>
        <taxon>Hologalegina</taxon>
        <taxon>IRL clade</taxon>
        <taxon>Trifolieae</taxon>
        <taxon>Trifolium</taxon>
    </lineage>
</organism>
<name>A0A392SUK0_9FABA</name>